<evidence type="ECO:0000313" key="6">
    <source>
        <dbReference type="EMBL" id="OJG20164.1"/>
    </source>
</evidence>
<dbReference type="NCBIfam" id="NF010188">
    <property type="entry name" value="PRK13667.1"/>
    <property type="match status" value="1"/>
</dbReference>
<reference evidence="6 7" key="1">
    <citation type="submission" date="2014-12" db="EMBL/GenBank/DDBJ databases">
        <title>Draft genome sequences of 29 type strains of Enterococci.</title>
        <authorList>
            <person name="Zhong Z."/>
            <person name="Sun Z."/>
            <person name="Liu W."/>
            <person name="Zhang W."/>
            <person name="Zhang H."/>
        </authorList>
    </citation>
    <scope>NUCLEOTIDE SEQUENCE [LARGE SCALE GENOMIC DNA]</scope>
    <source>
        <strain evidence="6 7">DSM 17029</strain>
    </source>
</reference>
<dbReference type="AlphaFoldDB" id="A0A1L8RKC0"/>
<organism evidence="6 7">
    <name type="scientific">Enterococcus canis</name>
    <dbReference type="NCBI Taxonomy" id="214095"/>
    <lineage>
        <taxon>Bacteria</taxon>
        <taxon>Bacillati</taxon>
        <taxon>Bacillota</taxon>
        <taxon>Bacilli</taxon>
        <taxon>Lactobacillales</taxon>
        <taxon>Enterococcaceae</taxon>
        <taxon>Enterococcus</taxon>
    </lineage>
</organism>
<accession>A0A1L8RKC0</accession>
<keyword evidence="3 5" id="KW-0548">Nucleotidyltransferase</keyword>
<protein>
    <recommendedName>
        <fullName evidence="5">DNA-directed RNA polymerase subunit epsilon</fullName>
        <shortName evidence="5">RNAP epsilon subunit</shortName>
        <ecNumber evidence="5">2.7.7.6</ecNumber>
    </recommendedName>
    <alternativeName>
        <fullName evidence="5">RNA polymerase epsilon subunit</fullName>
    </alternativeName>
    <alternativeName>
        <fullName evidence="5">Transcriptase subunit epsilon</fullName>
    </alternativeName>
</protein>
<keyword evidence="7" id="KW-1185">Reference proteome</keyword>
<comment type="similarity">
    <text evidence="5">Belongs to the RNA polymerase subunit epsilon family.</text>
</comment>
<dbReference type="GO" id="GO:0003677">
    <property type="term" value="F:DNA binding"/>
    <property type="evidence" value="ECO:0007669"/>
    <property type="project" value="UniProtKB-UniRule"/>
</dbReference>
<sequence>MNMIYKVYYQETKVRNPKREETQSLYIDAESEVAARHLVETNTPYNIEFIQLLEGNHLAYEQENADYKLTEY</sequence>
<dbReference type="GO" id="GO:0003899">
    <property type="term" value="F:DNA-directed RNA polymerase activity"/>
    <property type="evidence" value="ECO:0007669"/>
    <property type="project" value="UniProtKB-UniRule"/>
</dbReference>
<gene>
    <name evidence="5" type="primary">rpoY</name>
    <name evidence="6" type="ORF">RU97_GL000397</name>
</gene>
<dbReference type="HAMAP" id="MF_01553">
    <property type="entry name" value="RNApol_bact_RpoY"/>
    <property type="match status" value="1"/>
</dbReference>
<evidence type="ECO:0000256" key="4">
    <source>
        <dbReference type="ARBA" id="ARBA00023163"/>
    </source>
</evidence>
<comment type="caution">
    <text evidence="6">The sequence shown here is derived from an EMBL/GenBank/DDBJ whole genome shotgun (WGS) entry which is preliminary data.</text>
</comment>
<keyword evidence="1 5" id="KW-0240">DNA-directed RNA polymerase</keyword>
<evidence type="ECO:0000256" key="3">
    <source>
        <dbReference type="ARBA" id="ARBA00022695"/>
    </source>
</evidence>
<evidence type="ECO:0000256" key="5">
    <source>
        <dbReference type="HAMAP-Rule" id="MF_01553"/>
    </source>
</evidence>
<comment type="catalytic activity">
    <reaction evidence="5">
        <text>RNA(n) + a ribonucleoside 5'-triphosphate = RNA(n+1) + diphosphate</text>
        <dbReference type="Rhea" id="RHEA:21248"/>
        <dbReference type="Rhea" id="RHEA-COMP:14527"/>
        <dbReference type="Rhea" id="RHEA-COMP:17342"/>
        <dbReference type="ChEBI" id="CHEBI:33019"/>
        <dbReference type="ChEBI" id="CHEBI:61557"/>
        <dbReference type="ChEBI" id="CHEBI:140395"/>
        <dbReference type="EC" id="2.7.7.6"/>
    </reaction>
</comment>
<dbReference type="STRING" id="214095.RU97_GL000397"/>
<proteinExistence type="inferred from homology"/>
<evidence type="ECO:0000313" key="7">
    <source>
        <dbReference type="Proteomes" id="UP000181884"/>
    </source>
</evidence>
<dbReference type="Pfam" id="PF07288">
    <property type="entry name" value="RpoY"/>
    <property type="match status" value="1"/>
</dbReference>
<dbReference type="GO" id="GO:0000428">
    <property type="term" value="C:DNA-directed RNA polymerase complex"/>
    <property type="evidence" value="ECO:0007669"/>
    <property type="project" value="UniProtKB-KW"/>
</dbReference>
<dbReference type="InterPro" id="IPR009907">
    <property type="entry name" value="RpoY"/>
</dbReference>
<dbReference type="EC" id="2.7.7.6" evidence="5"/>
<evidence type="ECO:0000256" key="1">
    <source>
        <dbReference type="ARBA" id="ARBA00022478"/>
    </source>
</evidence>
<dbReference type="GO" id="GO:0006351">
    <property type="term" value="P:DNA-templated transcription"/>
    <property type="evidence" value="ECO:0007669"/>
    <property type="project" value="UniProtKB-UniRule"/>
</dbReference>
<dbReference type="EMBL" id="JXKH01000001">
    <property type="protein sequence ID" value="OJG20164.1"/>
    <property type="molecule type" value="Genomic_DNA"/>
</dbReference>
<keyword evidence="4 5" id="KW-0804">Transcription</keyword>
<keyword evidence="2 5" id="KW-0808">Transferase</keyword>
<evidence type="ECO:0000256" key="2">
    <source>
        <dbReference type="ARBA" id="ARBA00022679"/>
    </source>
</evidence>
<dbReference type="Gene3D" id="3.10.20.730">
    <property type="entry name" value="RNAP, epsilon subunit-like"/>
    <property type="match status" value="1"/>
</dbReference>
<comment type="subunit">
    <text evidence="5">RNAP is composed of a core of 2 alpha, a beta and a beta' subunit. The core is associated with a delta subunit, and at least one of epsilon or omega. When a sigma factor is associated with the core the holoenzyme is formed, which can initiate transcription.</text>
</comment>
<comment type="function">
    <text evidence="5">A non-essential component of RNA polymerase (RNAP).</text>
</comment>
<dbReference type="Proteomes" id="UP000181884">
    <property type="component" value="Unassembled WGS sequence"/>
</dbReference>
<name>A0A1L8RKC0_9ENTE</name>